<feature type="transmembrane region" description="Helical" evidence="8">
    <location>
        <begin position="213"/>
        <end position="235"/>
    </location>
</feature>
<reference evidence="10 11" key="1">
    <citation type="submission" date="2020-04" db="EMBL/GenBank/DDBJ databases">
        <title>Genome sequencing of Rosenbergiella species.</title>
        <authorList>
            <person name="Alvarez-Perez S."/>
            <person name="Lievens B."/>
        </authorList>
    </citation>
    <scope>NUCLEOTIDE SEQUENCE [LARGE SCALE GENOMIC DNA]</scope>
    <source>
        <strain evidence="10 11">CdVSA20.1</strain>
    </source>
</reference>
<keyword evidence="3" id="KW-1003">Cell membrane</keyword>
<comment type="subcellular location">
    <subcellularLocation>
        <location evidence="1">Cell inner membrane</location>
        <topology evidence="1">Multi-pass membrane protein</topology>
    </subcellularLocation>
</comment>
<dbReference type="InterPro" id="IPR018076">
    <property type="entry name" value="T2SS_GspF_dom"/>
</dbReference>
<keyword evidence="4" id="KW-0997">Cell inner membrane</keyword>
<feature type="transmembrane region" description="Helical" evidence="8">
    <location>
        <begin position="371"/>
        <end position="393"/>
    </location>
</feature>
<name>A0ABS5T1N0_9GAMM</name>
<feature type="domain" description="Type II secretion system protein GspF" evidence="9">
    <location>
        <begin position="268"/>
        <end position="390"/>
    </location>
</feature>
<evidence type="ECO:0000256" key="3">
    <source>
        <dbReference type="ARBA" id="ARBA00022475"/>
    </source>
</evidence>
<evidence type="ECO:0000256" key="6">
    <source>
        <dbReference type="ARBA" id="ARBA00022989"/>
    </source>
</evidence>
<evidence type="ECO:0000256" key="4">
    <source>
        <dbReference type="ARBA" id="ARBA00022519"/>
    </source>
</evidence>
<evidence type="ECO:0000256" key="7">
    <source>
        <dbReference type="ARBA" id="ARBA00023136"/>
    </source>
</evidence>
<dbReference type="PRINTS" id="PR00812">
    <property type="entry name" value="BCTERIALGSPF"/>
</dbReference>
<protein>
    <recommendedName>
        <fullName evidence="9">Type II secretion system protein GspF domain-containing protein</fullName>
    </recommendedName>
</protein>
<dbReference type="Gene3D" id="1.20.81.30">
    <property type="entry name" value="Type II secretion system (T2SS), domain F"/>
    <property type="match status" value="2"/>
</dbReference>
<evidence type="ECO:0000256" key="1">
    <source>
        <dbReference type="ARBA" id="ARBA00004429"/>
    </source>
</evidence>
<dbReference type="Pfam" id="PF00482">
    <property type="entry name" value="T2SSF"/>
    <property type="match status" value="2"/>
</dbReference>
<proteinExistence type="inferred from homology"/>
<sequence>MSNLNLYRWHGIDMDGQYCTGYQFSPYRYRAEALLLAEGIIPYQLTRIHYRYFTSWHRKTLIIFFQQLESMLNAGLTLTASLELLIENQSSLPWRIMIELLVKKISAGEKLSTALEQWPQIFSPTVSALIRAGEFTGHLPNSCRQVSNLLTQQQIMHEEMVAALRYPCITLFFLIMTTSGLLLFILPEFALMYQSLNTPLPLFTQWLLTTSQFLNHYTPLFFIILAPLLSTIYYLDKRYPKWRLTRHRRLLKVPVLGRLWQSRQLSLFFSTLASTQQAGLTLVNGLQLVTEIFTSPLWKKRTEAIYESLHRGEKLSQAMAHYEEYPALSLLLIRSAEETGQLENAFLQLANWYSQQATTLRQRFTQGLEPVILALSGGLVGSVVIALYLPIFYLGEALS</sequence>
<feature type="transmembrane region" description="Helical" evidence="8">
    <location>
        <begin position="169"/>
        <end position="193"/>
    </location>
</feature>
<evidence type="ECO:0000259" key="9">
    <source>
        <dbReference type="Pfam" id="PF00482"/>
    </source>
</evidence>
<gene>
    <name evidence="10" type="ORF">HGT73_02220</name>
</gene>
<accession>A0ABS5T1N0</accession>
<evidence type="ECO:0000313" key="11">
    <source>
        <dbReference type="Proteomes" id="UP000786875"/>
    </source>
</evidence>
<evidence type="ECO:0000256" key="2">
    <source>
        <dbReference type="ARBA" id="ARBA00005745"/>
    </source>
</evidence>
<feature type="domain" description="Type II secretion system protein GspF" evidence="9">
    <location>
        <begin position="64"/>
        <end position="187"/>
    </location>
</feature>
<keyword evidence="11" id="KW-1185">Reference proteome</keyword>
<keyword evidence="6 8" id="KW-1133">Transmembrane helix</keyword>
<dbReference type="InterPro" id="IPR003004">
    <property type="entry name" value="GspF/PilC"/>
</dbReference>
<dbReference type="PANTHER" id="PTHR30012">
    <property type="entry name" value="GENERAL SECRETION PATHWAY PROTEIN"/>
    <property type="match status" value="1"/>
</dbReference>
<evidence type="ECO:0000256" key="8">
    <source>
        <dbReference type="SAM" id="Phobius"/>
    </source>
</evidence>
<dbReference type="EMBL" id="JABBFO010000001">
    <property type="protein sequence ID" value="MBT0726206.1"/>
    <property type="molecule type" value="Genomic_DNA"/>
</dbReference>
<comment type="similarity">
    <text evidence="2">Belongs to the GSP F family.</text>
</comment>
<keyword evidence="7 8" id="KW-0472">Membrane</keyword>
<dbReference type="RefSeq" id="WP_214212015.1">
    <property type="nucleotide sequence ID" value="NZ_JABBFO010000001.1"/>
</dbReference>
<organism evidence="10 11">
    <name type="scientific">Rosenbergiella australiborealis</name>
    <dbReference type="NCBI Taxonomy" id="1544696"/>
    <lineage>
        <taxon>Bacteria</taxon>
        <taxon>Pseudomonadati</taxon>
        <taxon>Pseudomonadota</taxon>
        <taxon>Gammaproteobacteria</taxon>
        <taxon>Enterobacterales</taxon>
        <taxon>Erwiniaceae</taxon>
        <taxon>Rosenbergiella</taxon>
    </lineage>
</organism>
<dbReference type="Proteomes" id="UP000786875">
    <property type="component" value="Unassembled WGS sequence"/>
</dbReference>
<evidence type="ECO:0000256" key="5">
    <source>
        <dbReference type="ARBA" id="ARBA00022692"/>
    </source>
</evidence>
<comment type="caution">
    <text evidence="10">The sequence shown here is derived from an EMBL/GenBank/DDBJ whole genome shotgun (WGS) entry which is preliminary data.</text>
</comment>
<evidence type="ECO:0000313" key="10">
    <source>
        <dbReference type="EMBL" id="MBT0726206.1"/>
    </source>
</evidence>
<dbReference type="PANTHER" id="PTHR30012:SF7">
    <property type="entry name" value="PROTEIN TRANSPORT PROTEIN HOFC HOMOLOG"/>
    <property type="match status" value="1"/>
</dbReference>
<keyword evidence="5 8" id="KW-0812">Transmembrane</keyword>
<dbReference type="InterPro" id="IPR042094">
    <property type="entry name" value="T2SS_GspF_sf"/>
</dbReference>